<feature type="region of interest" description="Disordered" evidence="11">
    <location>
        <begin position="558"/>
        <end position="586"/>
    </location>
</feature>
<dbReference type="Proteomes" id="UP001146351">
    <property type="component" value="Unassembled WGS sequence"/>
</dbReference>
<dbReference type="Pfam" id="PF06963">
    <property type="entry name" value="FPN1"/>
    <property type="match status" value="1"/>
</dbReference>
<evidence type="ECO:0000256" key="1">
    <source>
        <dbReference type="ARBA" id="ARBA00004141"/>
    </source>
</evidence>
<evidence type="ECO:0000313" key="14">
    <source>
        <dbReference type="EMBL" id="KAJ5152256.1"/>
    </source>
</evidence>
<feature type="domain" description="Zn(2)-C6 fungal-type" evidence="13">
    <location>
        <begin position="523"/>
        <end position="548"/>
    </location>
</feature>
<gene>
    <name evidence="14" type="ORF">N7492_010551</name>
</gene>
<dbReference type="Pfam" id="PF11951">
    <property type="entry name" value="Fungal_trans_2"/>
    <property type="match status" value="1"/>
</dbReference>
<comment type="caution">
    <text evidence="14">The sequence shown here is derived from an EMBL/GenBank/DDBJ whole genome shotgun (WGS) entry which is preliminary data.</text>
</comment>
<dbReference type="GO" id="GO:0005381">
    <property type="term" value="F:iron ion transmembrane transporter activity"/>
    <property type="evidence" value="ECO:0007669"/>
    <property type="project" value="InterPro"/>
</dbReference>
<evidence type="ECO:0000256" key="3">
    <source>
        <dbReference type="ARBA" id="ARBA00022448"/>
    </source>
</evidence>
<dbReference type="Gene3D" id="4.10.240.10">
    <property type="entry name" value="Zn(2)-C6 fungal-type DNA-binding domain"/>
    <property type="match status" value="1"/>
</dbReference>
<dbReference type="PANTHER" id="PTHR11660:SF57">
    <property type="entry name" value="SOLUTE CARRIER FAMILY 40 MEMBER"/>
    <property type="match status" value="1"/>
</dbReference>
<proteinExistence type="inferred from homology"/>
<feature type="transmembrane region" description="Helical" evidence="12">
    <location>
        <begin position="386"/>
        <end position="404"/>
    </location>
</feature>
<feature type="transmembrane region" description="Helical" evidence="12">
    <location>
        <begin position="361"/>
        <end position="379"/>
    </location>
</feature>
<feature type="compositionally biased region" description="Polar residues" evidence="11">
    <location>
        <begin position="669"/>
        <end position="684"/>
    </location>
</feature>
<dbReference type="GO" id="GO:0008270">
    <property type="term" value="F:zinc ion binding"/>
    <property type="evidence" value="ECO:0007669"/>
    <property type="project" value="InterPro"/>
</dbReference>
<keyword evidence="5 12" id="KW-1133">Transmembrane helix</keyword>
<dbReference type="InterPro" id="IPR036864">
    <property type="entry name" value="Zn2-C6_fun-type_DNA-bd_sf"/>
</dbReference>
<evidence type="ECO:0000256" key="9">
    <source>
        <dbReference type="ARBA" id="ARBA00023163"/>
    </source>
</evidence>
<feature type="compositionally biased region" description="Polar residues" evidence="11">
    <location>
        <begin position="1"/>
        <end position="14"/>
    </location>
</feature>
<feature type="compositionally biased region" description="Polar residues" evidence="11">
    <location>
        <begin position="713"/>
        <end position="729"/>
    </location>
</feature>
<dbReference type="PANTHER" id="PTHR11660">
    <property type="entry name" value="SOLUTE CARRIER FAMILY 40 MEMBER"/>
    <property type="match status" value="1"/>
</dbReference>
<evidence type="ECO:0000256" key="10">
    <source>
        <dbReference type="ARBA" id="ARBA00023242"/>
    </source>
</evidence>
<accession>A0A9W9LE11</accession>
<feature type="compositionally biased region" description="Low complexity" evidence="11">
    <location>
        <begin position="577"/>
        <end position="586"/>
    </location>
</feature>
<reference evidence="14" key="1">
    <citation type="submission" date="2022-11" db="EMBL/GenBank/DDBJ databases">
        <authorList>
            <person name="Petersen C."/>
        </authorList>
    </citation>
    <scope>NUCLEOTIDE SEQUENCE</scope>
    <source>
        <strain evidence="14">IBT 21917</strain>
    </source>
</reference>
<keyword evidence="6" id="KW-0805">Transcription regulation</keyword>
<dbReference type="GO" id="GO:0016020">
    <property type="term" value="C:membrane"/>
    <property type="evidence" value="ECO:0007669"/>
    <property type="project" value="UniProtKB-SubCell"/>
</dbReference>
<evidence type="ECO:0000256" key="11">
    <source>
        <dbReference type="SAM" id="MobiDB-lite"/>
    </source>
</evidence>
<dbReference type="Pfam" id="PF00172">
    <property type="entry name" value="Zn_clus"/>
    <property type="match status" value="1"/>
</dbReference>
<dbReference type="EMBL" id="JAPQKO010000008">
    <property type="protein sequence ID" value="KAJ5152256.1"/>
    <property type="molecule type" value="Genomic_DNA"/>
</dbReference>
<feature type="transmembrane region" description="Helical" evidence="12">
    <location>
        <begin position="117"/>
        <end position="136"/>
    </location>
</feature>
<feature type="transmembrane region" description="Helical" evidence="12">
    <location>
        <begin position="65"/>
        <end position="88"/>
    </location>
</feature>
<dbReference type="InterPro" id="IPR001138">
    <property type="entry name" value="Zn2Cys6_DnaBD"/>
</dbReference>
<evidence type="ECO:0000256" key="7">
    <source>
        <dbReference type="ARBA" id="ARBA00023125"/>
    </source>
</evidence>
<sequence length="1170" mass="128651">MLSESQPFEAQSLQDEPDATETLLPTTSNDTPPTTHGSTPEARSVLMRLYISHTLSAWNSRMFEFGAVLFLASTFPGTLLYASIYALVRALAAVTFSSWLGERVDGSNRLVALRHSIVWQRVPVAVSCLCFVALLYKESWVSGPLFALVALLACFEKLAATANTVAVERDWAIVIADTINVPRQDLNASMRRIDLICKLLAPVMISLVDSLSTPVAIWTVFGVNLASVGVEYVAIAQVYRAVPTLKRTQDVVSSENETEGEASLPIPASPSSARGYFHETLAPWKEYMASTVFLASFALSLLYLTVLSFGATMVTYLLHSGFNSLEVSCMRIGSVAAELAGTWAAPIIMNRIGPIRSGLWFVNWQLCCVAGAAISFVLWDYNVRLVAGSLIFGVALSRIGLWGFDLSVQFLVQENIDEQARARFSATEMALQNIFEMISFATTIAWPRPEQFQYPVLISTGAIAIAANQTRSSGRELSASSPPELVIFGHRNSPVGVIAGKPSNSYPTMPLALHLGSLVLLWRARKVRCDETKPSCSNCDRLRIRCAYKAPIALGEWASSRSGDDDSISTANAGSQSTPAPAMSSASVAAMAANTMTGERSPDMNYFNTVLRSDDRHRTIPAPVPPIRRLPADGEAYPADLGGPFDMLGFMGGITSELEQKHLDLTSGLASFPTSPVPQSGTTDNPHHTPFASDVRSSMSPGATPSIVDGVSIESTSDAATTRGSWSDSGSMSYEEQLLQHFLVIEPPAPVFGPVTMEWKYVRPAVLAHARDFSPLLNALYCYSDIHKAGAEGKRWRWAPTYYRVASSEIQASLLGEVTEPTLIKVFTAVFFLMLSELFSARELCATGTSYLHSAYLLLQRFHDRTRSWTGLGYLMVSWVSLLDVKSLIAGRDGDPLIELGNISDPGPSRVADAHNHRATCSSEERKENEDSSPEDPFQSPSYLVYDAIVGPAFRFFVQAQQVIRRIVRIDLHHRARGTLSDEFEVLQIAHKVGADLELLWHRRPSVIDVYGRPEALTDTLCAPVALEICRTFRQYVVNFLANFIYLHRVAFAIYPRTDRVNGAVDQIIQLASVESAGANQGHLPVSFLWPLFVAGLEGSRDQRQWIVQEMQRMAAARVKDHTSSTARHPSADQVLVLLEEMTQRQDASRTWADSRCVRRELFPDFYILI</sequence>
<keyword evidence="15" id="KW-1185">Reference proteome</keyword>
<dbReference type="GO" id="GO:0000981">
    <property type="term" value="F:DNA-binding transcription factor activity, RNA polymerase II-specific"/>
    <property type="evidence" value="ECO:0007669"/>
    <property type="project" value="InterPro"/>
</dbReference>
<dbReference type="InterPro" id="IPR021858">
    <property type="entry name" value="Fun_TF"/>
</dbReference>
<dbReference type="SUPFAM" id="SSF103473">
    <property type="entry name" value="MFS general substrate transporter"/>
    <property type="match status" value="1"/>
</dbReference>
<evidence type="ECO:0000256" key="2">
    <source>
        <dbReference type="ARBA" id="ARBA00006279"/>
    </source>
</evidence>
<feature type="transmembrane region" description="Helical" evidence="12">
    <location>
        <begin position="293"/>
        <end position="318"/>
    </location>
</feature>
<feature type="compositionally biased region" description="Polar residues" evidence="11">
    <location>
        <begin position="23"/>
        <end position="38"/>
    </location>
</feature>
<evidence type="ECO:0000256" key="4">
    <source>
        <dbReference type="ARBA" id="ARBA00022692"/>
    </source>
</evidence>
<dbReference type="CDD" id="cd17480">
    <property type="entry name" value="MFS_SLC40A1_like"/>
    <property type="match status" value="1"/>
</dbReference>
<dbReference type="PROSITE" id="PS50048">
    <property type="entry name" value="ZN2_CY6_FUNGAL_2"/>
    <property type="match status" value="1"/>
</dbReference>
<evidence type="ECO:0000256" key="12">
    <source>
        <dbReference type="SAM" id="Phobius"/>
    </source>
</evidence>
<feature type="region of interest" description="Disordered" evidence="11">
    <location>
        <begin position="669"/>
        <end position="729"/>
    </location>
</feature>
<evidence type="ECO:0000256" key="6">
    <source>
        <dbReference type="ARBA" id="ARBA00023015"/>
    </source>
</evidence>
<evidence type="ECO:0000256" key="8">
    <source>
        <dbReference type="ARBA" id="ARBA00023136"/>
    </source>
</evidence>
<dbReference type="OrthoDB" id="648861at2759"/>
<keyword evidence="9" id="KW-0804">Transcription</keyword>
<comment type="similarity">
    <text evidence="2">Belongs to the ferroportin (FP) (TC 2.A.100) family. SLC40A subfamily.</text>
</comment>
<dbReference type="InterPro" id="IPR036259">
    <property type="entry name" value="MFS_trans_sf"/>
</dbReference>
<dbReference type="SUPFAM" id="SSF57701">
    <property type="entry name" value="Zn2/Cys6 DNA-binding domain"/>
    <property type="match status" value="1"/>
</dbReference>
<dbReference type="GO" id="GO:0003677">
    <property type="term" value="F:DNA binding"/>
    <property type="evidence" value="ECO:0007669"/>
    <property type="project" value="UniProtKB-KW"/>
</dbReference>
<keyword evidence="8 12" id="KW-0472">Membrane</keyword>
<keyword evidence="4 12" id="KW-0812">Transmembrane</keyword>
<dbReference type="CDD" id="cd00067">
    <property type="entry name" value="GAL4"/>
    <property type="match status" value="1"/>
</dbReference>
<evidence type="ECO:0000313" key="15">
    <source>
        <dbReference type="Proteomes" id="UP001146351"/>
    </source>
</evidence>
<dbReference type="AlphaFoldDB" id="A0A9W9LE11"/>
<reference evidence="14" key="2">
    <citation type="journal article" date="2023" name="IMA Fungus">
        <title>Comparative genomic study of the Penicillium genus elucidates a diverse pangenome and 15 lateral gene transfer events.</title>
        <authorList>
            <person name="Petersen C."/>
            <person name="Sorensen T."/>
            <person name="Nielsen M.R."/>
            <person name="Sondergaard T.E."/>
            <person name="Sorensen J.L."/>
            <person name="Fitzpatrick D.A."/>
            <person name="Frisvad J.C."/>
            <person name="Nielsen K.L."/>
        </authorList>
    </citation>
    <scope>NUCLEOTIDE SEQUENCE</scope>
    <source>
        <strain evidence="14">IBT 21917</strain>
    </source>
</reference>
<feature type="region of interest" description="Disordered" evidence="11">
    <location>
        <begin position="1"/>
        <end position="40"/>
    </location>
</feature>
<dbReference type="InterPro" id="IPR009716">
    <property type="entry name" value="Ferroportin-1"/>
</dbReference>
<evidence type="ECO:0000259" key="13">
    <source>
        <dbReference type="PROSITE" id="PS50048"/>
    </source>
</evidence>
<evidence type="ECO:0000256" key="5">
    <source>
        <dbReference type="ARBA" id="ARBA00022989"/>
    </source>
</evidence>
<name>A0A9W9LE11_9EURO</name>
<protein>
    <recommendedName>
        <fullName evidence="13">Zn(2)-C6 fungal-type domain-containing protein</fullName>
    </recommendedName>
</protein>
<keyword evidence="3" id="KW-0813">Transport</keyword>
<feature type="region of interest" description="Disordered" evidence="11">
    <location>
        <begin position="908"/>
        <end position="939"/>
    </location>
</feature>
<organism evidence="14 15">
    <name type="scientific">Penicillium capsulatum</name>
    <dbReference type="NCBI Taxonomy" id="69766"/>
    <lineage>
        <taxon>Eukaryota</taxon>
        <taxon>Fungi</taxon>
        <taxon>Dikarya</taxon>
        <taxon>Ascomycota</taxon>
        <taxon>Pezizomycotina</taxon>
        <taxon>Eurotiomycetes</taxon>
        <taxon>Eurotiomycetidae</taxon>
        <taxon>Eurotiales</taxon>
        <taxon>Aspergillaceae</taxon>
        <taxon>Penicillium</taxon>
    </lineage>
</organism>
<keyword evidence="7" id="KW-0238">DNA-binding</keyword>
<comment type="subcellular location">
    <subcellularLocation>
        <location evidence="1">Membrane</location>
        <topology evidence="1">Multi-pass membrane protein</topology>
    </subcellularLocation>
</comment>
<keyword evidence="10" id="KW-0539">Nucleus</keyword>